<dbReference type="InterPro" id="IPR009071">
    <property type="entry name" value="HMG_box_dom"/>
</dbReference>
<evidence type="ECO:0000256" key="1">
    <source>
        <dbReference type="ARBA" id="ARBA00023125"/>
    </source>
</evidence>
<dbReference type="GO" id="GO:0003677">
    <property type="term" value="F:DNA binding"/>
    <property type="evidence" value="ECO:0007669"/>
    <property type="project" value="UniProtKB-UniRule"/>
</dbReference>
<dbReference type="EMBL" id="HBHT01023080">
    <property type="protein sequence ID" value="CAD9973541.1"/>
    <property type="molecule type" value="Transcribed_RNA"/>
</dbReference>
<evidence type="ECO:0000256" key="3">
    <source>
        <dbReference type="SAM" id="MobiDB-lite"/>
    </source>
</evidence>
<evidence type="ECO:0000259" key="4">
    <source>
        <dbReference type="PROSITE" id="PS50118"/>
    </source>
</evidence>
<feature type="region of interest" description="Disordered" evidence="3">
    <location>
        <begin position="1"/>
        <end position="84"/>
    </location>
</feature>
<reference evidence="5" key="1">
    <citation type="submission" date="2021-01" db="EMBL/GenBank/DDBJ databases">
        <authorList>
            <person name="Corre E."/>
            <person name="Pelletier E."/>
            <person name="Niang G."/>
            <person name="Scheremetjew M."/>
            <person name="Finn R."/>
            <person name="Kale V."/>
            <person name="Holt S."/>
            <person name="Cochrane G."/>
            <person name="Meng A."/>
            <person name="Brown T."/>
            <person name="Cohen L."/>
        </authorList>
    </citation>
    <scope>NUCLEOTIDE SEQUENCE</scope>
    <source>
        <strain evidence="5">CCMP125</strain>
    </source>
</reference>
<proteinExistence type="predicted"/>
<evidence type="ECO:0000256" key="2">
    <source>
        <dbReference type="PROSITE-ProRule" id="PRU00267"/>
    </source>
</evidence>
<dbReference type="GO" id="GO:0005634">
    <property type="term" value="C:nucleus"/>
    <property type="evidence" value="ECO:0007669"/>
    <property type="project" value="UniProtKB-UniRule"/>
</dbReference>
<dbReference type="SMART" id="SM00398">
    <property type="entry name" value="HMG"/>
    <property type="match status" value="1"/>
</dbReference>
<dbReference type="PANTHER" id="PTHR48112:SF22">
    <property type="entry name" value="MITOCHONDRIAL TRANSCRIPTION FACTOR A, ISOFORM B"/>
    <property type="match status" value="1"/>
</dbReference>
<sequence>MNTFTADTQPEEPLAKKALIPFPESQHDDDDLSMNDEDLQEALCSLSDEDEENETSGSAPEIALPANHLHADGHDDPKEETNDDESLAHEILELLPEEELTSAPCANPEDTSADSLLSLLEPTPLAPHVHQLPTAATKSCCPSKCAPSIESVTKETIMIQNLGMLAPRPIVPLDIERPHVERSSHAVLPSNWSQESLQQQLQNLRHKSAKALESPRPNAAMEQDETPLTRPKRSLTAYNWFFRAQRQILLQELPDRTSRKPRNSHGKLGFAAMARCIAGQWKTLSDAEKLPYALLAQRDAARYQREKTEYQQAQKRQGSSRRSVSQGSITTSSPPVAVMTTPRWLPSMTSQATHFSGWTHQPQSTRQPNVFWQQLDRRI</sequence>
<dbReference type="Pfam" id="PF00505">
    <property type="entry name" value="HMG_box"/>
    <property type="match status" value="1"/>
</dbReference>
<dbReference type="PANTHER" id="PTHR48112">
    <property type="entry name" value="HIGH MOBILITY GROUP PROTEIN DSP1"/>
    <property type="match status" value="1"/>
</dbReference>
<feature type="domain" description="HMG box" evidence="4">
    <location>
        <begin position="231"/>
        <end position="311"/>
    </location>
</feature>
<gene>
    <name evidence="5" type="ORF">APAL1065_LOCUS15478</name>
</gene>
<feature type="DNA-binding region" description="HMG box" evidence="2">
    <location>
        <begin position="231"/>
        <end position="311"/>
    </location>
</feature>
<feature type="compositionally biased region" description="Low complexity" evidence="3">
    <location>
        <begin position="316"/>
        <end position="328"/>
    </location>
</feature>
<dbReference type="Gene3D" id="1.10.30.10">
    <property type="entry name" value="High mobility group box domain"/>
    <property type="match status" value="1"/>
</dbReference>
<dbReference type="SUPFAM" id="SSF47095">
    <property type="entry name" value="HMG-box"/>
    <property type="match status" value="1"/>
</dbReference>
<dbReference type="AlphaFoldDB" id="A0A7S3DRI8"/>
<keyword evidence="1 2" id="KW-0238">DNA-binding</keyword>
<evidence type="ECO:0000313" key="5">
    <source>
        <dbReference type="EMBL" id="CAD9973541.1"/>
    </source>
</evidence>
<protein>
    <recommendedName>
        <fullName evidence="4">HMG box domain-containing protein</fullName>
    </recommendedName>
</protein>
<keyword evidence="2" id="KW-0539">Nucleus</keyword>
<feature type="compositionally biased region" description="Acidic residues" evidence="3">
    <location>
        <begin position="27"/>
        <end position="40"/>
    </location>
</feature>
<accession>A0A7S3DRI8</accession>
<name>A0A7S3DRI8_9STRA</name>
<feature type="region of interest" description="Disordered" evidence="3">
    <location>
        <begin position="306"/>
        <end position="339"/>
    </location>
</feature>
<dbReference type="InterPro" id="IPR036910">
    <property type="entry name" value="HMG_box_dom_sf"/>
</dbReference>
<dbReference type="InterPro" id="IPR050342">
    <property type="entry name" value="HMGB"/>
</dbReference>
<feature type="compositionally biased region" description="Basic and acidic residues" evidence="3">
    <location>
        <begin position="69"/>
        <end position="84"/>
    </location>
</feature>
<organism evidence="5">
    <name type="scientific">Entomoneis paludosa</name>
    <dbReference type="NCBI Taxonomy" id="265537"/>
    <lineage>
        <taxon>Eukaryota</taxon>
        <taxon>Sar</taxon>
        <taxon>Stramenopiles</taxon>
        <taxon>Ochrophyta</taxon>
        <taxon>Bacillariophyta</taxon>
        <taxon>Bacillariophyceae</taxon>
        <taxon>Bacillariophycidae</taxon>
        <taxon>Entomoneidaceae</taxon>
        <taxon>Entomoneis</taxon>
    </lineage>
</organism>
<dbReference type="PROSITE" id="PS50118">
    <property type="entry name" value="HMG_BOX_2"/>
    <property type="match status" value="1"/>
</dbReference>